<dbReference type="Gene3D" id="3.40.50.720">
    <property type="entry name" value="NAD(P)-binding Rossmann-like Domain"/>
    <property type="match status" value="1"/>
</dbReference>
<protein>
    <recommendedName>
        <fullName evidence="5">Protochlorophyllide reductase</fullName>
    </recommendedName>
</protein>
<dbReference type="SUPFAM" id="SSF51735">
    <property type="entry name" value="NAD(P)-binding Rossmann-fold domains"/>
    <property type="match status" value="1"/>
</dbReference>
<comment type="caution">
    <text evidence="3">The sequence shown here is derived from an EMBL/GenBank/DDBJ whole genome shotgun (WGS) entry which is preliminary data.</text>
</comment>
<evidence type="ECO:0008006" key="5">
    <source>
        <dbReference type="Google" id="ProtNLM"/>
    </source>
</evidence>
<name>A0AA88RH69_9ASTE</name>
<proteinExistence type="predicted"/>
<dbReference type="InterPro" id="IPR005979">
    <property type="entry name" value="Prochl_reduct"/>
</dbReference>
<keyword evidence="1" id="KW-0521">NADP</keyword>
<keyword evidence="4" id="KW-1185">Reference proteome</keyword>
<dbReference type="EMBL" id="JAVXUO010001149">
    <property type="protein sequence ID" value="KAK2985509.1"/>
    <property type="molecule type" value="Genomic_DNA"/>
</dbReference>
<accession>A0AA88RH69</accession>
<gene>
    <name evidence="3" type="ORF">RJ640_008682</name>
</gene>
<evidence type="ECO:0000256" key="1">
    <source>
        <dbReference type="ARBA" id="ARBA00022857"/>
    </source>
</evidence>
<reference evidence="3" key="1">
    <citation type="submission" date="2022-12" db="EMBL/GenBank/DDBJ databases">
        <title>Draft genome assemblies for two species of Escallonia (Escalloniales).</title>
        <authorList>
            <person name="Chanderbali A."/>
            <person name="Dervinis C."/>
            <person name="Anghel I."/>
            <person name="Soltis D."/>
            <person name="Soltis P."/>
            <person name="Zapata F."/>
        </authorList>
    </citation>
    <scope>NUCLEOTIDE SEQUENCE</scope>
    <source>
        <strain evidence="3">UCBG92.1500</strain>
        <tissue evidence="3">Leaf</tissue>
    </source>
</reference>
<evidence type="ECO:0000313" key="4">
    <source>
        <dbReference type="Proteomes" id="UP001187471"/>
    </source>
</evidence>
<dbReference type="AlphaFoldDB" id="A0AA88RH69"/>
<dbReference type="PANTHER" id="PTHR44419:SF19">
    <property type="entry name" value="PROTOCHLOROPHYLLIDE REDUCTASE A, CHLOROPLASTIC"/>
    <property type="match status" value="1"/>
</dbReference>
<dbReference type="GO" id="GO:0016630">
    <property type="term" value="F:protochlorophyllide reductase activity"/>
    <property type="evidence" value="ECO:0007669"/>
    <property type="project" value="InterPro"/>
</dbReference>
<evidence type="ECO:0000313" key="3">
    <source>
        <dbReference type="EMBL" id="KAK2985509.1"/>
    </source>
</evidence>
<dbReference type="InterPro" id="IPR036291">
    <property type="entry name" value="NAD(P)-bd_dom_sf"/>
</dbReference>
<keyword evidence="2" id="KW-0560">Oxidoreductase</keyword>
<organism evidence="3 4">
    <name type="scientific">Escallonia rubra</name>
    <dbReference type="NCBI Taxonomy" id="112253"/>
    <lineage>
        <taxon>Eukaryota</taxon>
        <taxon>Viridiplantae</taxon>
        <taxon>Streptophyta</taxon>
        <taxon>Embryophyta</taxon>
        <taxon>Tracheophyta</taxon>
        <taxon>Spermatophyta</taxon>
        <taxon>Magnoliopsida</taxon>
        <taxon>eudicotyledons</taxon>
        <taxon>Gunneridae</taxon>
        <taxon>Pentapetalae</taxon>
        <taxon>asterids</taxon>
        <taxon>campanulids</taxon>
        <taxon>Escalloniales</taxon>
        <taxon>Escalloniaceae</taxon>
        <taxon>Escallonia</taxon>
    </lineage>
</organism>
<evidence type="ECO:0000256" key="2">
    <source>
        <dbReference type="ARBA" id="ARBA00023002"/>
    </source>
</evidence>
<dbReference type="Proteomes" id="UP001187471">
    <property type="component" value="Unassembled WGS sequence"/>
</dbReference>
<dbReference type="PANTHER" id="PTHR44419">
    <property type="entry name" value="PROTOCHLOROPHYLLIDE REDUCTASE C, CHLOROPLASTIC"/>
    <property type="match status" value="1"/>
</dbReference>
<sequence>MHLDLASLESVRQFIDNFLYGNSNQLGFEHSVGTNHLGYYLLARLLLDDIIQSDYLLRRLIIVASITGNTNTLAGNVPPKANLGNLRGLARGGGGGGLERAKVLNTSAMIDGGDFDGAKAYKDSKVCNMLTIQEFHRRCNEDIQITFSSLYPGGIATTGLSREHIPFFWLLFPPFQRYTTRGYVSEEEAGQRLAWPKKFGCILELNKNAASFENQLSQETSDAEKAGKLWEISEKLVGL</sequence>